<accession>A0A833GZR4</accession>
<dbReference type="Proteomes" id="UP000460298">
    <property type="component" value="Unassembled WGS sequence"/>
</dbReference>
<dbReference type="AlphaFoldDB" id="A0A833GZR4"/>
<name>A0A833GZR4_9LEPT</name>
<sequence length="251" mass="27742">MKRAIVTLIAVLIPVLPAHLWAGEVESAFLISGGTGVYSYRVHPDVRSVVSHDVLSRPFPVEGSLRMLSDFEAYSPSLIDGRQKIGRLAVQFLLDDVSMGVGMNHFSYRETCIENCGAFRKLLLLQHMDMNGAVLTALEPRLIEPEAKVFSHTGFDIDLGYHLFSRRSWVNPYAGLVIGFGICSSSSVGKTSSGCYRAGAFYGLRLRMVDSFFFFVQNGWDRVLPIGGPERDQYSRPVPSQVIFGIGLITS</sequence>
<comment type="caution">
    <text evidence="1">The sequence shown here is derived from an EMBL/GenBank/DDBJ whole genome shotgun (WGS) entry which is preliminary data.</text>
</comment>
<evidence type="ECO:0008006" key="3">
    <source>
        <dbReference type="Google" id="ProtNLM"/>
    </source>
</evidence>
<organism evidence="1 2">
    <name type="scientific">Leptonema illini</name>
    <dbReference type="NCBI Taxonomy" id="183"/>
    <lineage>
        <taxon>Bacteria</taxon>
        <taxon>Pseudomonadati</taxon>
        <taxon>Spirochaetota</taxon>
        <taxon>Spirochaetia</taxon>
        <taxon>Leptospirales</taxon>
        <taxon>Leptospiraceae</taxon>
        <taxon>Leptonema</taxon>
    </lineage>
</organism>
<reference evidence="1 2" key="1">
    <citation type="submission" date="2019-10" db="EMBL/GenBank/DDBJ databases">
        <title>Extracellular Electron Transfer in a Candidatus Methanoperedens spp. Enrichment Culture.</title>
        <authorList>
            <person name="Berger S."/>
            <person name="Rangel Shaw D."/>
            <person name="Berben T."/>
            <person name="In 'T Zandt M."/>
            <person name="Frank J."/>
            <person name="Reimann J."/>
            <person name="Jetten M.S.M."/>
            <person name="Welte C.U."/>
        </authorList>
    </citation>
    <scope>NUCLEOTIDE SEQUENCE [LARGE SCALE GENOMIC DNA]</scope>
    <source>
        <strain evidence="1">SB12</strain>
    </source>
</reference>
<gene>
    <name evidence="1" type="ORF">F9K24_15635</name>
</gene>
<dbReference type="EMBL" id="WBUI01000017">
    <property type="protein sequence ID" value="KAB2930894.1"/>
    <property type="molecule type" value="Genomic_DNA"/>
</dbReference>
<evidence type="ECO:0000313" key="2">
    <source>
        <dbReference type="Proteomes" id="UP000460298"/>
    </source>
</evidence>
<proteinExistence type="predicted"/>
<evidence type="ECO:0000313" key="1">
    <source>
        <dbReference type="EMBL" id="KAB2930894.1"/>
    </source>
</evidence>
<protein>
    <recommendedName>
        <fullName evidence="3">Outer membrane protein beta-barrel domain-containing protein</fullName>
    </recommendedName>
</protein>